<accession>A0A6J5T2W0</accession>
<evidence type="ECO:0008006" key="2">
    <source>
        <dbReference type="Google" id="ProtNLM"/>
    </source>
</evidence>
<reference evidence="1" key="1">
    <citation type="submission" date="2020-05" db="EMBL/GenBank/DDBJ databases">
        <authorList>
            <person name="Chiriac C."/>
            <person name="Salcher M."/>
            <person name="Ghai R."/>
            <person name="Kavagutti S V."/>
        </authorList>
    </citation>
    <scope>NUCLEOTIDE SEQUENCE</scope>
</reference>
<evidence type="ECO:0000313" key="1">
    <source>
        <dbReference type="EMBL" id="CAB4222132.1"/>
    </source>
</evidence>
<name>A0A6J5T2W0_9CAUD</name>
<sequence length="326" mass="33615">MAKQTFTTGQVLTAAEMTSLQQTAMGGGATTAKTTSYVLVAADAGTVVQMNAAGATTITINTALFSAGDTVQIQNIGAGICTITAGTATVNTSSTLALKQYDSGDLYFNTTGAAFFFSTDAADSTSPLTTKGDLYGYSTLDARIPIGTNNQVLTADSAQALGLKWATPTAAFTTIASGSLSSSSVVISSIPATYKQLRLVVENFTPSASGGDLQLRLNGDSSAHYAIATTGYSTGGTFGDTLWKIAYNQKTASYQGLSVIDFPDYANTTTWKLANIAGITNNGTTATNYDYAWYSGLFNQIAAISSMTLSPNSGTFTGTYSLLGLA</sequence>
<protein>
    <recommendedName>
        <fullName evidence="2">Bacteriophage lambda, Stf, side tail fibre-repeat-2</fullName>
    </recommendedName>
</protein>
<organism evidence="1">
    <name type="scientific">uncultured Caudovirales phage</name>
    <dbReference type="NCBI Taxonomy" id="2100421"/>
    <lineage>
        <taxon>Viruses</taxon>
        <taxon>Duplodnaviria</taxon>
        <taxon>Heunggongvirae</taxon>
        <taxon>Uroviricota</taxon>
        <taxon>Caudoviricetes</taxon>
        <taxon>Peduoviridae</taxon>
        <taxon>Maltschvirus</taxon>
        <taxon>Maltschvirus maltsch</taxon>
    </lineage>
</organism>
<proteinExistence type="predicted"/>
<dbReference type="EMBL" id="LR797520">
    <property type="protein sequence ID" value="CAB4222132.1"/>
    <property type="molecule type" value="Genomic_DNA"/>
</dbReference>
<gene>
    <name evidence="1" type="ORF">UFOVP1648_25</name>
</gene>